<sequence>MKRNTTKRSNERRLLRPRLEVKEEEGFDRSDVKKALLESLYEQRKEERRKELEKELKRRENCFKDTFNHKDRKKGKYDYRYFSRNKEQEDSDLKGKEEVVERISRRKNQLRREEKIRSQETEIKEKGKVKSLVKSKEILVKGKEKAKISEVISEQREKTNGIISEEKTATVKVKHNDTKKNLDVETLPSTSDFVRFMSLNYSNG</sequence>
<accession>A0A915PZ78</accession>
<evidence type="ECO:0000313" key="1">
    <source>
        <dbReference type="Proteomes" id="UP000887581"/>
    </source>
</evidence>
<proteinExistence type="predicted"/>
<evidence type="ECO:0000313" key="2">
    <source>
        <dbReference type="WBParaSite" id="sdigi.contig62.g3317.t1"/>
    </source>
</evidence>
<reference evidence="2" key="1">
    <citation type="submission" date="2022-11" db="UniProtKB">
        <authorList>
            <consortium name="WormBaseParasite"/>
        </authorList>
    </citation>
    <scope>IDENTIFICATION</scope>
</reference>
<dbReference type="Proteomes" id="UP000887581">
    <property type="component" value="Unplaced"/>
</dbReference>
<dbReference type="AlphaFoldDB" id="A0A915PZ78"/>
<organism evidence="1 2">
    <name type="scientific">Setaria digitata</name>
    <dbReference type="NCBI Taxonomy" id="48799"/>
    <lineage>
        <taxon>Eukaryota</taxon>
        <taxon>Metazoa</taxon>
        <taxon>Ecdysozoa</taxon>
        <taxon>Nematoda</taxon>
        <taxon>Chromadorea</taxon>
        <taxon>Rhabditida</taxon>
        <taxon>Spirurina</taxon>
        <taxon>Spiruromorpha</taxon>
        <taxon>Filarioidea</taxon>
        <taxon>Setariidae</taxon>
        <taxon>Setaria</taxon>
    </lineage>
</organism>
<keyword evidence="1" id="KW-1185">Reference proteome</keyword>
<name>A0A915PZ78_9BILA</name>
<protein>
    <submittedName>
        <fullName evidence="2">Uncharacterized protein</fullName>
    </submittedName>
</protein>
<dbReference type="WBParaSite" id="sdigi.contig62.g3317.t1">
    <property type="protein sequence ID" value="sdigi.contig62.g3317.t1"/>
    <property type="gene ID" value="sdigi.contig62.g3317"/>
</dbReference>